<dbReference type="SUPFAM" id="SSF52129">
    <property type="entry name" value="Caspase-like"/>
    <property type="match status" value="1"/>
</dbReference>
<dbReference type="EMBL" id="FPHN01000099">
    <property type="protein sequence ID" value="SFV59184.1"/>
    <property type="molecule type" value="Genomic_DNA"/>
</dbReference>
<dbReference type="PANTHER" id="PTHR48104:SF30">
    <property type="entry name" value="METACASPASE-1"/>
    <property type="match status" value="1"/>
</dbReference>
<gene>
    <name evidence="2" type="ORF">MNB_SV-14-1758</name>
</gene>
<accession>A0A1W1C0B0</accession>
<dbReference type="InterPro" id="IPR011600">
    <property type="entry name" value="Pept_C14_caspase"/>
</dbReference>
<dbReference type="InterPro" id="IPR029030">
    <property type="entry name" value="Caspase-like_dom_sf"/>
</dbReference>
<organism evidence="2">
    <name type="scientific">hydrothermal vent metagenome</name>
    <dbReference type="NCBI Taxonomy" id="652676"/>
    <lineage>
        <taxon>unclassified sequences</taxon>
        <taxon>metagenomes</taxon>
        <taxon>ecological metagenomes</taxon>
    </lineage>
</organism>
<dbReference type="GO" id="GO:0006508">
    <property type="term" value="P:proteolysis"/>
    <property type="evidence" value="ECO:0007669"/>
    <property type="project" value="InterPro"/>
</dbReference>
<dbReference type="InterPro" id="IPR025493">
    <property type="entry name" value="DUF4384"/>
</dbReference>
<dbReference type="PANTHER" id="PTHR48104">
    <property type="entry name" value="METACASPASE-4"/>
    <property type="match status" value="1"/>
</dbReference>
<dbReference type="Pfam" id="PF14326">
    <property type="entry name" value="DUF4384"/>
    <property type="match status" value="1"/>
</dbReference>
<dbReference type="InterPro" id="IPR001309">
    <property type="entry name" value="Pept_C14_p20"/>
</dbReference>
<dbReference type="GO" id="GO:0005737">
    <property type="term" value="C:cytoplasm"/>
    <property type="evidence" value="ECO:0007669"/>
    <property type="project" value="TreeGrafter"/>
</dbReference>
<dbReference type="Gene3D" id="3.40.50.1460">
    <property type="match status" value="1"/>
</dbReference>
<dbReference type="InterPro" id="IPR050452">
    <property type="entry name" value="Metacaspase"/>
</dbReference>
<proteinExistence type="predicted"/>
<dbReference type="GO" id="GO:0004197">
    <property type="term" value="F:cysteine-type endopeptidase activity"/>
    <property type="evidence" value="ECO:0007669"/>
    <property type="project" value="InterPro"/>
</dbReference>
<reference evidence="2" key="1">
    <citation type="submission" date="2016-10" db="EMBL/GenBank/DDBJ databases">
        <authorList>
            <person name="de Groot N.N."/>
        </authorList>
    </citation>
    <scope>NUCLEOTIDE SEQUENCE</scope>
</reference>
<evidence type="ECO:0000259" key="1">
    <source>
        <dbReference type="PROSITE" id="PS50208"/>
    </source>
</evidence>
<feature type="domain" description="Caspase family p20" evidence="1">
    <location>
        <begin position="46"/>
        <end position="122"/>
    </location>
</feature>
<name>A0A1W1C0B0_9ZZZZ</name>
<sequence>MKKFNKTFNITLFSLIIASFNLLADEGFTGNSRGISIPSMTKGVSDKREALIVGVSNYAKDNQDLNGIDKDVEKMKQLFINLGFNVKVLKDEESMNILSNFTHYANELTSKDTFAFYYSGHGSHTKDMNNDEADGQDETLVLSDGRVNKNLIDDILYKKLNDIKAKKIVFFDSCHSGTAFRSLGGKTQVKSMKPEDVTDSFKLSSSKGISVGGDSMNNQENFVVFSSSRDTEESLATPTGSLFTNAVSEVFSDKQLQSKSLNEVKNIVREKVLNYAKETDGIPHHPTISYSNPSIGSRSLGSFINTKSIPTNSLNASTPLVTSNTLQNTFENLLASGKLEKLSLNYRQTTYQVGSSVEFEVDTQNTRGYLTVFYIDKDDVTVLYPNPFVTTTPLQGKYHFPQDLANGQFELEAYKSCTGCQEEKTTIYAMLSAQPIKNIKEVQSKGLKSFGKNSNESRIISRAVRIKATVKSITSFIPKLGKYEFIVK</sequence>
<dbReference type="AlphaFoldDB" id="A0A1W1C0B0"/>
<dbReference type="PROSITE" id="PS50208">
    <property type="entry name" value="CASPASE_P20"/>
    <property type="match status" value="1"/>
</dbReference>
<protein>
    <submittedName>
        <fullName evidence="2">Metacaspase</fullName>
    </submittedName>
</protein>
<dbReference type="Pfam" id="PF00656">
    <property type="entry name" value="Peptidase_C14"/>
    <property type="match status" value="1"/>
</dbReference>
<evidence type="ECO:0000313" key="2">
    <source>
        <dbReference type="EMBL" id="SFV59184.1"/>
    </source>
</evidence>